<dbReference type="InterPro" id="IPR016186">
    <property type="entry name" value="C-type_lectin-like/link_sf"/>
</dbReference>
<gene>
    <name evidence="8" type="ORF">KME15_25880</name>
</gene>
<keyword evidence="3" id="KW-0645">Protease</keyword>
<dbReference type="InterPro" id="IPR013320">
    <property type="entry name" value="ConA-like_dom_sf"/>
</dbReference>
<evidence type="ECO:0000256" key="3">
    <source>
        <dbReference type="ARBA" id="ARBA00022670"/>
    </source>
</evidence>
<dbReference type="GO" id="GO:0005576">
    <property type="term" value="C:extracellular region"/>
    <property type="evidence" value="ECO:0007669"/>
    <property type="project" value="UniProtKB-SubCell"/>
</dbReference>
<dbReference type="Gene3D" id="2.150.10.10">
    <property type="entry name" value="Serralysin-like metalloprotease, C-terminal"/>
    <property type="match status" value="11"/>
</dbReference>
<evidence type="ECO:0000256" key="5">
    <source>
        <dbReference type="SAM" id="MobiDB-lite"/>
    </source>
</evidence>
<dbReference type="Pfam" id="PF00353">
    <property type="entry name" value="HemolysinCabind"/>
    <property type="match status" value="14"/>
</dbReference>
<dbReference type="PRINTS" id="PR00313">
    <property type="entry name" value="CABNDNGRPT"/>
</dbReference>
<keyword evidence="2" id="KW-0964">Secreted</keyword>
<feature type="region of interest" description="Disordered" evidence="5">
    <location>
        <begin position="6190"/>
        <end position="6221"/>
    </location>
</feature>
<dbReference type="InterPro" id="IPR034007">
    <property type="entry name" value="CTLD_bac"/>
</dbReference>
<comment type="subcellular location">
    <subcellularLocation>
        <location evidence="1">Secreted</location>
    </subcellularLocation>
</comment>
<dbReference type="Gene3D" id="3.10.100.10">
    <property type="entry name" value="Mannose-Binding Protein A, subunit A"/>
    <property type="match status" value="2"/>
</dbReference>
<dbReference type="Proteomes" id="UP000757435">
    <property type="component" value="Unassembled WGS sequence"/>
</dbReference>
<dbReference type="SUPFAM" id="SSF56436">
    <property type="entry name" value="C-type lectin-like"/>
    <property type="match status" value="2"/>
</dbReference>
<dbReference type="Pfam" id="PF13385">
    <property type="entry name" value="Laminin_G_3"/>
    <property type="match status" value="2"/>
</dbReference>
<feature type="region of interest" description="Disordered" evidence="5">
    <location>
        <begin position="6627"/>
        <end position="6649"/>
    </location>
</feature>
<dbReference type="PROSITE" id="PS51829">
    <property type="entry name" value="P_HOMO_B"/>
    <property type="match status" value="1"/>
</dbReference>
<dbReference type="InterPro" id="IPR002884">
    <property type="entry name" value="P_dom"/>
</dbReference>
<dbReference type="Pfam" id="PF00059">
    <property type="entry name" value="Lectin_C"/>
    <property type="match status" value="1"/>
</dbReference>
<evidence type="ECO:0000256" key="2">
    <source>
        <dbReference type="ARBA" id="ARBA00022525"/>
    </source>
</evidence>
<evidence type="ECO:0000313" key="9">
    <source>
        <dbReference type="Proteomes" id="UP000757435"/>
    </source>
</evidence>
<feature type="region of interest" description="Disordered" evidence="5">
    <location>
        <begin position="171"/>
        <end position="201"/>
    </location>
</feature>
<feature type="domain" description="C-type lectin" evidence="6">
    <location>
        <begin position="2898"/>
        <end position="3007"/>
    </location>
</feature>
<dbReference type="InterPro" id="IPR050557">
    <property type="entry name" value="RTX_toxin/Mannuronan_C5-epim"/>
</dbReference>
<evidence type="ECO:0000259" key="7">
    <source>
        <dbReference type="PROSITE" id="PS51829"/>
    </source>
</evidence>
<feature type="compositionally biased region" description="Low complexity" evidence="5">
    <location>
        <begin position="6193"/>
        <end position="6206"/>
    </location>
</feature>
<evidence type="ECO:0000313" key="8">
    <source>
        <dbReference type="EMBL" id="MBW4662099.1"/>
    </source>
</evidence>
<dbReference type="InterPro" id="IPR025592">
    <property type="entry name" value="DUF4347"/>
</dbReference>
<dbReference type="InterPro" id="IPR018511">
    <property type="entry name" value="Hemolysin-typ_Ca-bd_CS"/>
</dbReference>
<dbReference type="InterPro" id="IPR028994">
    <property type="entry name" value="Integrin_alpha_N"/>
</dbReference>
<dbReference type="SMART" id="SM00034">
    <property type="entry name" value="CLECT"/>
    <property type="match status" value="1"/>
</dbReference>
<organism evidence="8 9">
    <name type="scientific">Drouetiella hepatica Uher 2000/2452</name>
    <dbReference type="NCBI Taxonomy" id="904376"/>
    <lineage>
        <taxon>Bacteria</taxon>
        <taxon>Bacillati</taxon>
        <taxon>Cyanobacteriota</taxon>
        <taxon>Cyanophyceae</taxon>
        <taxon>Oculatellales</taxon>
        <taxon>Oculatellaceae</taxon>
        <taxon>Drouetiella</taxon>
    </lineage>
</organism>
<evidence type="ECO:0000256" key="4">
    <source>
        <dbReference type="ARBA" id="ARBA00022801"/>
    </source>
</evidence>
<feature type="region of interest" description="Disordered" evidence="5">
    <location>
        <begin position="4559"/>
        <end position="4618"/>
    </location>
</feature>
<reference evidence="8" key="1">
    <citation type="submission" date="2021-05" db="EMBL/GenBank/DDBJ databases">
        <authorList>
            <person name="Pietrasiak N."/>
            <person name="Ward R."/>
            <person name="Stajich J.E."/>
            <person name="Kurbessoian T."/>
        </authorList>
    </citation>
    <scope>NUCLEOTIDE SEQUENCE</scope>
    <source>
        <strain evidence="8">UHER 2000/2452</strain>
    </source>
</reference>
<dbReference type="InterPro" id="IPR001304">
    <property type="entry name" value="C-type_lectin-like"/>
</dbReference>
<name>A0A951QGA4_9CYAN</name>
<keyword evidence="4" id="KW-0378">Hydrolase</keyword>
<dbReference type="GO" id="GO:0005509">
    <property type="term" value="F:calcium ion binding"/>
    <property type="evidence" value="ECO:0007669"/>
    <property type="project" value="InterPro"/>
</dbReference>
<dbReference type="Pfam" id="PF14252">
    <property type="entry name" value="DUF4347"/>
    <property type="match status" value="1"/>
</dbReference>
<dbReference type="InterPro" id="IPR001343">
    <property type="entry name" value="Hemolysn_Ca-bd"/>
</dbReference>
<dbReference type="PANTHER" id="PTHR38340:SF1">
    <property type="entry name" value="S-LAYER PROTEIN"/>
    <property type="match status" value="1"/>
</dbReference>
<dbReference type="SUPFAM" id="SSF51120">
    <property type="entry name" value="beta-Roll"/>
    <property type="match status" value="10"/>
</dbReference>
<dbReference type="InterPro" id="IPR016187">
    <property type="entry name" value="CTDL_fold"/>
</dbReference>
<feature type="domain" description="P/Homo B" evidence="7">
    <location>
        <begin position="5507"/>
        <end position="5695"/>
    </location>
</feature>
<evidence type="ECO:0000259" key="6">
    <source>
        <dbReference type="PROSITE" id="PS50041"/>
    </source>
</evidence>
<feature type="compositionally biased region" description="Basic and acidic residues" evidence="5">
    <location>
        <begin position="4577"/>
        <end position="4596"/>
    </location>
</feature>
<dbReference type="InterPro" id="IPR011049">
    <property type="entry name" value="Serralysin-like_metalloprot_C"/>
</dbReference>
<dbReference type="PROSITE" id="PS50041">
    <property type="entry name" value="C_TYPE_LECTIN_2"/>
    <property type="match status" value="1"/>
</dbReference>
<comment type="caution">
    <text evidence="8">The sequence shown here is derived from an EMBL/GenBank/DDBJ whole genome shotgun (WGS) entry which is preliminary data.</text>
</comment>
<accession>A0A951QGA4</accession>
<dbReference type="Gene3D" id="2.60.120.200">
    <property type="match status" value="1"/>
</dbReference>
<dbReference type="PANTHER" id="PTHR38340">
    <property type="entry name" value="S-LAYER PROTEIN"/>
    <property type="match status" value="1"/>
</dbReference>
<reference evidence="8" key="2">
    <citation type="journal article" date="2022" name="Microbiol. Resour. Announc.">
        <title>Metagenome Sequencing to Explore Phylogenomics of Terrestrial Cyanobacteria.</title>
        <authorList>
            <person name="Ward R.D."/>
            <person name="Stajich J.E."/>
            <person name="Johansen J.R."/>
            <person name="Huntemann M."/>
            <person name="Clum A."/>
            <person name="Foster B."/>
            <person name="Foster B."/>
            <person name="Roux S."/>
            <person name="Palaniappan K."/>
            <person name="Varghese N."/>
            <person name="Mukherjee S."/>
            <person name="Reddy T.B.K."/>
            <person name="Daum C."/>
            <person name="Copeland A."/>
            <person name="Chen I.A."/>
            <person name="Ivanova N.N."/>
            <person name="Kyrpides N.C."/>
            <person name="Shapiro N."/>
            <person name="Eloe-Fadrosh E.A."/>
            <person name="Pietrasiak N."/>
        </authorList>
    </citation>
    <scope>NUCLEOTIDE SEQUENCE</scope>
    <source>
        <strain evidence="8">UHER 2000/2452</strain>
    </source>
</reference>
<dbReference type="PROSITE" id="PS00330">
    <property type="entry name" value="HEMOLYSIN_CALCIUM"/>
    <property type="match status" value="10"/>
</dbReference>
<feature type="compositionally biased region" description="Polar residues" evidence="5">
    <location>
        <begin position="323"/>
        <end position="332"/>
    </location>
</feature>
<feature type="region of interest" description="Disordered" evidence="5">
    <location>
        <begin position="4176"/>
        <end position="4206"/>
    </location>
</feature>
<feature type="compositionally biased region" description="Acidic residues" evidence="5">
    <location>
        <begin position="177"/>
        <end position="186"/>
    </location>
</feature>
<dbReference type="EMBL" id="JAHHHD010000057">
    <property type="protein sequence ID" value="MBW4662099.1"/>
    <property type="molecule type" value="Genomic_DNA"/>
</dbReference>
<dbReference type="CDD" id="cd03603">
    <property type="entry name" value="CLECT_VCBS"/>
    <property type="match status" value="1"/>
</dbReference>
<dbReference type="GO" id="GO:0004252">
    <property type="term" value="F:serine-type endopeptidase activity"/>
    <property type="evidence" value="ECO:0007669"/>
    <property type="project" value="InterPro"/>
</dbReference>
<dbReference type="SUPFAM" id="SSF49899">
    <property type="entry name" value="Concanavalin A-like lectins/glucanases"/>
    <property type="match status" value="2"/>
</dbReference>
<sequence length="6954" mass="740903">MDCSVAFIDAALVQAGLTISDFDGDVYVIPSDQDGVLYITNILTQHDAIASIHLFSHGANSTLVLGNTVLNADAIARYQDTLQQWRSALSPEADFLIYGCDVVSDENGQAFIQQLANLTGADVAASTNTTGTINGADWQLEASTGTVETTFTQLNGASDISLAVITEDNPGTVHVTDDDDDAFDDNEGTRSYSSTGDYGDPFDNAPDTDIVEVPDSFYVTVGGNQYGPGYHGGVDSDMTGGDIRIYWNTSNDDDTWNGSDNGSGNLRFWNSGNPVDLDGIHVFGGNDTVYANGGDDLVYGGDGSDVLHGGDSNDELHGENDSDTLYGNSGSDTLYGGNDNDNLYGNEGTDTIYGEAGNDLIEGGADNEYISGGSGDDTIYGNAGDETIDGGDGNNTIYAGDGASPQSGTHTITSGSGIDVIYGGSGVDAITSGGSDDTITAHDGNDTVRTEGGNDLVYGGGGNDFITDDLSNGANASGSDRFYGEAGDDFLRGEDGNDILDGGDGNDTLESGNGNDILSGGAGNDVLIYGDVANGDTQVGGSIDPNSGANEVRIFNGTSWRVTSGQTTADGGTGLDVLKVVGQYRDYDITPTVLPSGQLQVTLTRRANPADRVVATNVEKIEFWDNYTVFPGEPQRRDLHIRNGEILPLRYQLNVLQHASEQLYDDAADLSADTSTQIFENGVSWNKNQIGQVEVQLKDWQNSANDYVIEGEDTDPGSKRDNYVLPNGLAIRYEIVVTGNFGPTEAEFLSDKLRFKRNNTETGRSLDKTGTGLEYVIETFVVVPPGESKAIINILPIVDEIQEGLETVEVRIVAADRVELPAPGSAATSAYFYQEGFLYTDLQAADSRRIEASNNAENNLQDGINKGYVLLPVAQGGDAVTVEIADSGLYQAGLRLVDEYGFEVTGELKLDWQNNPTKLYVGLTSRPTDNVTVTIAGQNYVFTNNRDTWNQLQEVSLTGYSDGQSVTVGINSSDAYYAALADRTLTLVDEPSVINVPEPVSVLIGNGNYLQLPGNLTLTGDYAIEFWMNPTDNQGTILQSDRGSLQLVNGTLEGTGIFAFTRYTTNVVEGEGWHKVSLISVGNEFKIFLDGEVAGRQTIASNTSVTIQSIGLANAATGFQGSVSSLHFWDQVLSQDNDVLVGTLKAQYNVDEGAGTTLRNQAPLATVGNAIASVTNLELPLWSPGLQLAEPGYQDILAGEADSFALVNRNFDFPKVSVSVPVDQARVAEGSDRFAAYELLLDKPAPQGGITVTFDLINTTLNDDPSLRPSVDSSDTWKAVDYLVKTKALIDGTAQDVTQAVEFGNNFTTSIYIPAGERKGTVYISAEDDQRTESNQAIQLQLQLVSNGDISHYQPHPTQNQGTVTLDDPDTLGVEILSLKSGFDYDQTQQRMVNTMTLEPAESAIVREADSDGLALRFNVDDFQWDTQGLQTAQVRITDPAGLEVSTTALDLTVDRRFGVITVNGNYAGKQLEGLITVGGVTSSFSLTLTPNQELTDAELVRLNPTAPNADALKTNFEKGHLLTSEQGGQVYPVRVRQSGWGEYVYVKLTSAPLGGAGKQVTVDLTATDSIVGTQEVVLSTPSLVFTADDWDQPRLVGIRGVNDDFNDGNQQGQITATVSTDPTKTTDTAYLLGGTSDRLLYLNVGQAAETVELSSEEVASLSRPENPAKPTYGFVKDPQSTNLTITEGESTQIAIATNPGGTAGELRGRFKVLETGVNNALVLNGQQDHINFNKALNLGNAFTVQMAFRWEGTSDQGQPIQLVKAQNGHGDLFLTSGGLLQAKFLDGQGQTVTIQASTPLNPQEEYAINLVSTGQTAKIYANGRLIGSGAISVTPIGTVSVEALFGSADVAQVDGFKGTAYGVRFWNRELQQDEIRKYSQDLLSPAPVQFVLNEATKQVSVKLNPELVTQAPTGNIELAFRRYTYTGGADPDVSLVNVTFNPGNWQNSLALPFNFGNVASLADAIDMITVQGTSSDPQVSDFLYNVGTAYDLDNLQQDNLLGEVILTNVNGLDLSADFTNLEAQQGAVFAGLATPLTLLDRTGNITNGTVKADLLGNQLTFTQLTNGTPSQSSVSGLRLGDRVYFRTPTMGTWDELRAYADSVGGELATVNEKALNTVLSSTFANGTPIIIGMQNAGVWETGEALSQDLYSWQTTWTPNAQQPNGVKVGSNGQWQALSASESGYGLVELQVPSRVWSQATNSHRQAEGFATQGDDFDRIEGVIVRKGQTAELPISGNRYVGDKVTLMAADFTGDQKPDLLVLSKQAGAQLFENTTGPDGVLKFAPASQSTLDTTVIGKNFNGSEARLVDADGDQDLDLVSSENGGLVVRLNQSTGAIAFENSEAVVPLLDQSTAVMGSGQPGAFVGFDFADINGDGNMDAALIDGNQKIQMYLGSSAFPLMQGLQAVPETENPFRNIALPPGVPLSLKFADVVGDGTPELYVYERNGGTNSYFRFFSADRDATTGALTYSDRTYADQLTARATLLGDVESLAFLNNKGSDAIFVSSNNGHIQFGSVTQKSSEITFDVTNPQVGAQAVIDLVSRQDGVVEGDERVTLQLLPTDDLALDNAMDRSVNVIIQDNDQAGVSLKFVSSNGQSAQVIASHTQSATNPDLTLVEGQQSAGFYVLSLDSQPQDSVNLTIRNSDSDRLQFERIHPLALTINGDGSLTIQSRLSNSQNDYNLSFRSSLLQGTPQRDGQGAYTIQLQSSIASQLQGAIAGKTTAQIRDSVTVQNLLRQIGIQVGGDDPTYRVGGGLNANQLLQERISVTPQEDLMLRVRPSSWNQKILLRPVVPDNLVDHSQDEHPSFVVGIDSTDSVYATLPALRATVPITDSDRAGVIINGLRDIREGVEGGEFQVSLASKPEGTVLITLQPGAVKGITPTETDASGNPILPPSRYVLVNTPMTWSEAQKYAWKLGGQLTSLNSEEEQQFLQDSFGAELSGQNLWIGLQKQDWQTWTDGSEVAYQNWASGQPDNLNGLQPYGYASSTDWQWHDGAADQALPFIVEIANPNDSAIALDKKYYGDEIQLKFNENNWNAPQIVTVRAKDDIYVRGETQSFVYSKVQSDDADYAGIDVDPVTVNIRDNDLPQISAYTVLDAAEPGTIGFFGLRLNTDQVKNPEGLRIYYQVKGWQTAPATQGEDYQNYVDLTPSGTNFITIAPGQDLANVVIFPIDDYIAEGFDVTFKPSSVNTAANTVTLLQHRLLEGSRVTFIPDGTGDLPDGIDGDAVYYVKLLAEDAIALYEDEGLTQLVDLTSAGTGVTRLLDATGKTAAEAQANPRRFEAVELELLPDPNGTAPGYKLAPIETKASVRIYDNEEVGFRFILPGQEVLDSKSPADKGYLTIAEHPNLDNNDEFASAAFLVRPLSDPGNTTEGAANWIALRFDPRWDQNNTQQLQLHMIDKPKFDDETGEAEITTAVYDNYGRKIQFYQVDPEAEEGSIPELTDELTLTVTEDNWAEPIVLKSAVFFDADGDNFWDEGEHRGVTLSDNSFFFWDDANENGVYDEGTEDADLSNFELGADLVNQTVTLADFDVDGDGVLTLFETNLRPEQQPGWRLVPELGFATGMVVQSGDDVSRVEIAGQNDISVGRWSSFAAFTSFPSLQLDPQANQNVPDVEIKLTAEDGVPTDTILPIDYAGDPYAANDLWKQNAIYFDSNNWARFQRVKLTALDDTKFDIDRILPLDMKVYEGEGTDGLYSKKFTNSPSPLVLTVKDRRLDNSTVTGSLDQGFTSLEESINNYRLPLIGSLSGKLPPFLSDFIRAFTESLDKERYITSPALVRALNDALSEVLDGTDVEVSLEYDAAEQTIALDLAFGQDYDLFDVSLDSDIGLPALGLETEGTLSSIFHFDLRVGLFINLLEGTFGIDISENNETHETKTGANADVFLDLNNFKATGNIAFLKAELTQIPLDDFVNGHKPQLTISLDEDPIFTPGETEQTVIVRAYDVDGDPVDLNTASPDDFASYVKDEDTWKYPIILEKLGYDDIDRVTVEFNGRTSEFRPNWRGEREIDGLKIDSQLIERDAHSFFQNYNAENDILDDLEKDTESESLLSKGDTHSEATAGIQFALLGKAANSVEVARKYEFEIEVDSGEQAIPTLYTGDLQEGSDNLQAFLDGDGPREGELVLALGGVENNSPIPSYFTVDLFRIADPLREPIPPTAVRDDDFFDGNRLIPVNFTLSTPTPDPEDPYPEDPRNPQRRVLTPGGGTNSYSFTEFNGFAIDFATENGSAELPPGTELVFRLRKTGVSDALPPGTMYYIEPFKEEKNIRQVVDYLEVSGEEPEAGATAPVIKVSNPRVEGEEQLPDLYLIQGDHVTLQSANGTPQTMVQLKNAITFALKGAPAAGSTEEPEDTFTITEVGTPIRDAEITQKEFSSAKLKESFDYTLGATIGAAFNLKTTVSGNTSFPSVSVDLGFAGKAELAKGEDFEPSLTIGLKDLGLDMGSFLTKFAKPVIDGVNEVIDPIKPFIKTLNTDVELMKTLGLSGLFDQDGNGQASILEIAITLASISRKLGSTQYAEFFETVVKVVDLIEAMDKVSKKLAKGDNLVLPLMDEYHLQLKPGGDEEEEGAGGQAGGEPADDKALPKSPTEKSTLEHQESAPATPGVDGLGDAAGESDNAAGDDMAQLAGKLNNLKGLKFPVLDDPVSLVNLLFGKDVNLVTYELPELKLEFEIEKKFYPFPPYPVYGKLAGKFEAVADLGFGFDTYGFSQWSDADFALKDSYKVFDGFFLMDWTGKSYTSNGEPDDKPELSATAEIEAGAGANLGPVSLYLGGGIGAEIALDLEDVGESRDDLGDSDGKVRGSEIIKGISNPLSLFELYGRLYAFLKALIELDVGFFTMPLYEQQWEFDLFKFQVGGASQSGAAVQSEVMGATVFFDTNFNLKFDPDEPWGVTLGDGSYNFSVDTAELDINGDGQLTLDDGQIVVIGGIDKVSGLPIVSPMIASPDSSIVSPLTTMATQMAIANGGDQAASSDKLKDFFNLPDALDFNTFHPIEAIRSGTLADAQLGLQVYKSHIILDTLIYNLARVAGGYEADGLSADLLINVVEFVANALADVVVIPGESFSDRLSDFTADVVQAYYQQEILPNLTGTALTEAQTESGTILQILSDVYADVAGEVTPNTSLDEIRQSYANLTPLKTALKTDIPSLLDQYQQTVITAADAIQQANQSITQVSNQAPTVDSAQINTAFTPYQGATVGAIFGNTLVDTDQGDSLYGIAIVNYVPQANLGNWAYYNPQTQQWTVLTESITPSNALVVQSAEQLRFIPRSGAAGQSTPPLTVRLIDASGQDPLQPLQTGDRLNLDPADPAAIAVGGTSPYSSQTIDLTVTIQIPSNSMTSPPILTTSTVDIENAVSVLEDSSSNPLTVPQGETVADLFGDYFAATDALYQTLGGIAISNYKVSPSQGQWEYSSDRTTWTVIPDVNRNSSETRHVLLSASTFLRFVPTANYAGAATALTVNLIDDRVAVTSGALVNITTEPNFANSFTGTLTYQTQVYAVNDAPTGSLSYTFSQPEAVRISDRRSPSSAELNPPAGQGDLYPSILTVQGLLGTVQKATVTLHGLSVTSANNLDIWLEGPQGQRIILISDAADSNGINNLTLSFADGFADALSLSPLQNNNTYRPTNNTVANDLDPAEFAGAQTSFGQFVGVDGKNLNGNWKLYIQDDTDSGTDSSNFGRLLNGWSLTFDRQDSGFNATNEDATASPQELTVEQLFGSQFSDRDRDLLKGIAIISNASTALQGAWQYFNGTAWTSLSTSLTETQAVLLNADTKLRFLPGLNFNKQPGSITARLIDSSFFNFTAGAIADARFQTSGGPFSQETISRTINILPLNDAPTIANGAQVVFPTALEDSTNDTQTVDTLFATAFQDAIDAGNNSQNAFIGIAIVQDFATLSGTRSQDQQFAYEKGHWEVYDIGQATWIQIPSDISATNAYLVPKANKIRFKPNANYNGEIPPLTVHLVDNGAGSAIGLGQRVNLVQVGIGGTTRYTATTLSMTGQIEAVNDFSPVAKDVATVVRITANGQDDGTPAPAKTVESLVSSRFSDAANGLADESDADQGAYSQHGIFADAGFWGIFIATVPATTIGIWQYSANGTSWTPVADWSAGNGLYLPKSYQLRFQQTTLGLIGDASALSVQLVDTSISDTTIGSSLKNGQGGAIAAIATATPTPNRIGEASPLSTNALTLGQTITPLMLTGQGGNDQLTGGDGDNTLDGQGGNDTLSGGLGNDTLIGNTGDDTLIGGDGDDIYYVDSNGDVIDETNATGVETVFSTAPNTILGANVENLTLEGTDNGNGTGNELDNILTGNSGNNTLNGEAGKDTLNGGAGNDILNGGADNDALNGGIGNDALNGGAGNDLMIGGDGNDTYSVDSSGDVVDEANTTGVDAVFSTLPSYTLGTNIENLTLEGTDNLNGMGNAIANTLTGNSGNNTLNGEAGADVINGGDGNDILNGGTENDTLAGGNGNDTYYVDSIGDTVNETNTSGIDLVFSTAPSFTLSQNVENLTLQGLGNFSATGNAIANTLTGNSGKNNLNGGAGADTLNGGDGDDSLVGGTENDLLAGGNGNDSYYVDSSADVVDETNTNGVDTVFSSALTFTLSVNVENLTLEGAGNFNGTGNAIANTLTGNSGNNTLNGEAGADVINGGEGNDSLNGGTGNDTLIGGNGNDSYYVDSSADVVNESNSSGVDTVFSLASSVTLSQNLENLTLEGTGDTSGIGNDLANTLTGNSGNNMLNGGAGADVMIGGSGNDTYYVDNLGDIVVEADADLAIGGTDLIITSVDYSLSPNLENLTLEGTALVGIGNESANTITGNAANNTLSGGGGGDQLFGGVGSDRLLGDAGNDLLIGGDNNDRLFGGDGNDRLQGEGGNDTLVGGLGRDVLVGGAGRDVFVLTKAKGRRSTADQILDFRDRTDRIGLTSGLKFKDLRLVGRGQSTLIFHNNDLLAKLNGVNTNQITQADVISIKV</sequence>
<feature type="region of interest" description="Disordered" evidence="5">
    <location>
        <begin position="302"/>
        <end position="339"/>
    </location>
</feature>
<evidence type="ECO:0000256" key="1">
    <source>
        <dbReference type="ARBA" id="ARBA00004613"/>
    </source>
</evidence>
<dbReference type="SUPFAM" id="SSF69318">
    <property type="entry name" value="Integrin alpha N-terminal domain"/>
    <property type="match status" value="1"/>
</dbReference>
<dbReference type="GO" id="GO:0006508">
    <property type="term" value="P:proteolysis"/>
    <property type="evidence" value="ECO:0007669"/>
    <property type="project" value="UniProtKB-KW"/>
</dbReference>
<protein>
    <submittedName>
        <fullName evidence="8">DUF4347 domain-containing protein</fullName>
    </submittedName>
</protein>
<proteinExistence type="predicted"/>